<feature type="chain" id="PRO_5021810583" evidence="1">
    <location>
        <begin position="22"/>
        <end position="161"/>
    </location>
</feature>
<dbReference type="KEGG" id="plon:Pla110_26930"/>
<sequence length="161" mass="18144" precursor="true">MYASFSLILNLILGLSVIAQSQPRPCCCTMKVLSNIQEQLSNRNEQAEGNTPVVVQTSRNDAILHESLPPCCQQRLPASTQDPDSKSEPCRCRSQWEQGARVEKVDQTFRDHLLETLEFLVGIDGQHSLFKFESLDSYWHLADQAPDAPLAVRARLCVWNC</sequence>
<evidence type="ECO:0000256" key="1">
    <source>
        <dbReference type="SAM" id="SignalP"/>
    </source>
</evidence>
<keyword evidence="1" id="KW-0732">Signal</keyword>
<reference evidence="2 3" key="1">
    <citation type="submission" date="2019-02" db="EMBL/GenBank/DDBJ databases">
        <title>Deep-cultivation of Planctomycetes and their phenomic and genomic characterization uncovers novel biology.</title>
        <authorList>
            <person name="Wiegand S."/>
            <person name="Jogler M."/>
            <person name="Boedeker C."/>
            <person name="Pinto D."/>
            <person name="Vollmers J."/>
            <person name="Rivas-Marin E."/>
            <person name="Kohn T."/>
            <person name="Peeters S.H."/>
            <person name="Heuer A."/>
            <person name="Rast P."/>
            <person name="Oberbeckmann S."/>
            <person name="Bunk B."/>
            <person name="Jeske O."/>
            <person name="Meyerdierks A."/>
            <person name="Storesund J.E."/>
            <person name="Kallscheuer N."/>
            <person name="Luecker S."/>
            <person name="Lage O.M."/>
            <person name="Pohl T."/>
            <person name="Merkel B.J."/>
            <person name="Hornburger P."/>
            <person name="Mueller R.-W."/>
            <person name="Bruemmer F."/>
            <person name="Labrenz M."/>
            <person name="Spormann A.M."/>
            <person name="Op den Camp H."/>
            <person name="Overmann J."/>
            <person name="Amann R."/>
            <person name="Jetten M.S.M."/>
            <person name="Mascher T."/>
            <person name="Medema M.H."/>
            <person name="Devos D.P."/>
            <person name="Kaster A.-K."/>
            <person name="Ovreas L."/>
            <person name="Rohde M."/>
            <person name="Galperin M.Y."/>
            <person name="Jogler C."/>
        </authorList>
    </citation>
    <scope>NUCLEOTIDE SEQUENCE [LARGE SCALE GENOMIC DNA]</scope>
    <source>
        <strain evidence="2 3">Pla110</strain>
    </source>
</reference>
<dbReference type="RefSeq" id="WP_144996185.1">
    <property type="nucleotide sequence ID" value="NZ_CP036281.1"/>
</dbReference>
<dbReference type="Proteomes" id="UP000317178">
    <property type="component" value="Chromosome"/>
</dbReference>
<evidence type="ECO:0000313" key="3">
    <source>
        <dbReference type="Proteomes" id="UP000317178"/>
    </source>
</evidence>
<feature type="signal peptide" evidence="1">
    <location>
        <begin position="1"/>
        <end position="21"/>
    </location>
</feature>
<accession>A0A518CP07</accession>
<dbReference type="AlphaFoldDB" id="A0A518CP07"/>
<protein>
    <submittedName>
        <fullName evidence="2">Uncharacterized protein</fullName>
    </submittedName>
</protein>
<gene>
    <name evidence="2" type="ORF">Pla110_26930</name>
</gene>
<keyword evidence="3" id="KW-1185">Reference proteome</keyword>
<organism evidence="2 3">
    <name type="scientific">Polystyrenella longa</name>
    <dbReference type="NCBI Taxonomy" id="2528007"/>
    <lineage>
        <taxon>Bacteria</taxon>
        <taxon>Pseudomonadati</taxon>
        <taxon>Planctomycetota</taxon>
        <taxon>Planctomycetia</taxon>
        <taxon>Planctomycetales</taxon>
        <taxon>Planctomycetaceae</taxon>
        <taxon>Polystyrenella</taxon>
    </lineage>
</organism>
<dbReference type="EMBL" id="CP036281">
    <property type="protein sequence ID" value="QDU80957.1"/>
    <property type="molecule type" value="Genomic_DNA"/>
</dbReference>
<evidence type="ECO:0000313" key="2">
    <source>
        <dbReference type="EMBL" id="QDU80957.1"/>
    </source>
</evidence>
<name>A0A518CP07_9PLAN</name>
<proteinExistence type="predicted"/>